<dbReference type="PANTHER" id="PTHR43804">
    <property type="entry name" value="LD18447P"/>
    <property type="match status" value="1"/>
</dbReference>
<evidence type="ECO:0000256" key="3">
    <source>
        <dbReference type="ARBA" id="ARBA00022917"/>
    </source>
</evidence>
<dbReference type="SUPFAM" id="SSF75620">
    <property type="entry name" value="Release factor"/>
    <property type="match status" value="1"/>
</dbReference>
<dbReference type="Proteomes" id="UP000015101">
    <property type="component" value="Unassembled WGS sequence"/>
</dbReference>
<dbReference type="FunCoup" id="T1FX91">
    <property type="interactions" value="1592"/>
</dbReference>
<dbReference type="Gene3D" id="3.30.70.1660">
    <property type="match status" value="1"/>
</dbReference>
<dbReference type="AlphaFoldDB" id="T1FX91"/>
<proteinExistence type="inferred from homology"/>
<dbReference type="InterPro" id="IPR045853">
    <property type="entry name" value="Pep_chain_release_fac_I_sf"/>
</dbReference>
<dbReference type="CTD" id="20213439"/>
<dbReference type="EMBL" id="AMQM01000165">
    <property type="status" value="NOT_ANNOTATED_CDS"/>
    <property type="molecule type" value="Genomic_DNA"/>
</dbReference>
<dbReference type="InterPro" id="IPR000352">
    <property type="entry name" value="Pep_chain_release_fac_I"/>
</dbReference>
<reference evidence="6 8" key="2">
    <citation type="journal article" date="2013" name="Nature">
        <title>Insights into bilaterian evolution from three spiralian genomes.</title>
        <authorList>
            <person name="Simakov O."/>
            <person name="Marletaz F."/>
            <person name="Cho S.J."/>
            <person name="Edsinger-Gonzales E."/>
            <person name="Havlak P."/>
            <person name="Hellsten U."/>
            <person name="Kuo D.H."/>
            <person name="Larsson T."/>
            <person name="Lv J."/>
            <person name="Arendt D."/>
            <person name="Savage R."/>
            <person name="Osoegawa K."/>
            <person name="de Jong P."/>
            <person name="Grimwood J."/>
            <person name="Chapman J.A."/>
            <person name="Shapiro H."/>
            <person name="Aerts A."/>
            <person name="Otillar R.P."/>
            <person name="Terry A.Y."/>
            <person name="Boore J.L."/>
            <person name="Grigoriev I.V."/>
            <person name="Lindberg D.R."/>
            <person name="Seaver E.C."/>
            <person name="Weisblat D.A."/>
            <person name="Putnam N.H."/>
            <person name="Rokhsar D.S."/>
        </authorList>
    </citation>
    <scope>NUCLEOTIDE SEQUENCE</scope>
</reference>
<keyword evidence="8" id="KW-1185">Reference proteome</keyword>
<keyword evidence="4" id="KW-0175">Coiled coil</keyword>
<dbReference type="InParanoid" id="T1FX91"/>
<name>T1FX91_HELRO</name>
<evidence type="ECO:0000313" key="6">
    <source>
        <dbReference type="EMBL" id="ESO12415.1"/>
    </source>
</evidence>
<gene>
    <name evidence="7" type="primary">20213439</name>
    <name evidence="6" type="ORF">HELRODRAFT_62992</name>
</gene>
<dbReference type="InterPro" id="IPR005139">
    <property type="entry name" value="PCRF"/>
</dbReference>
<dbReference type="PANTHER" id="PTHR43804:SF7">
    <property type="entry name" value="LD18447P"/>
    <property type="match status" value="1"/>
</dbReference>
<dbReference type="Pfam" id="PF00472">
    <property type="entry name" value="RF-1"/>
    <property type="match status" value="1"/>
</dbReference>
<evidence type="ECO:0000313" key="8">
    <source>
        <dbReference type="Proteomes" id="UP000015101"/>
    </source>
</evidence>
<evidence type="ECO:0000313" key="7">
    <source>
        <dbReference type="EnsemblMetazoa" id="HelroP62992"/>
    </source>
</evidence>
<dbReference type="HOGENOM" id="CLU_036856_0_3_1"/>
<dbReference type="OMA" id="LEWEVFR"/>
<dbReference type="SMART" id="SM00937">
    <property type="entry name" value="PCRF"/>
    <property type="match status" value="1"/>
</dbReference>
<dbReference type="OrthoDB" id="2019491at2759"/>
<comment type="similarity">
    <text evidence="1">Belongs to the prokaryotic/mitochondrial release factor family.</text>
</comment>
<dbReference type="GeneID" id="20213439"/>
<keyword evidence="2" id="KW-0488">Methylation</keyword>
<feature type="domain" description="Peptide chain release factor" evidence="5">
    <location>
        <begin position="1"/>
        <end position="114"/>
    </location>
</feature>
<evidence type="ECO:0000256" key="1">
    <source>
        <dbReference type="ARBA" id="ARBA00010835"/>
    </source>
</evidence>
<dbReference type="GO" id="GO:0005737">
    <property type="term" value="C:cytoplasm"/>
    <property type="evidence" value="ECO:0007669"/>
    <property type="project" value="UniProtKB-ARBA"/>
</dbReference>
<reference evidence="8" key="1">
    <citation type="submission" date="2012-12" db="EMBL/GenBank/DDBJ databases">
        <authorList>
            <person name="Hellsten U."/>
            <person name="Grimwood J."/>
            <person name="Chapman J.A."/>
            <person name="Shapiro H."/>
            <person name="Aerts A."/>
            <person name="Otillar R.P."/>
            <person name="Terry A.Y."/>
            <person name="Boore J.L."/>
            <person name="Simakov O."/>
            <person name="Marletaz F."/>
            <person name="Cho S.-J."/>
            <person name="Edsinger-Gonzales E."/>
            <person name="Havlak P."/>
            <person name="Kuo D.-H."/>
            <person name="Larsson T."/>
            <person name="Lv J."/>
            <person name="Arendt D."/>
            <person name="Savage R."/>
            <person name="Osoegawa K."/>
            <person name="de Jong P."/>
            <person name="Lindberg D.R."/>
            <person name="Seaver E.C."/>
            <person name="Weisblat D.A."/>
            <person name="Putnam N.H."/>
            <person name="Grigoriev I.V."/>
            <person name="Rokhsar D.S."/>
        </authorList>
    </citation>
    <scope>NUCLEOTIDE SEQUENCE</scope>
</reference>
<protein>
    <recommendedName>
        <fullName evidence="5">Peptide chain release factor domain-containing protein</fullName>
    </recommendedName>
</protein>
<dbReference type="GO" id="GO:0003747">
    <property type="term" value="F:translation release factor activity"/>
    <property type="evidence" value="ECO:0007669"/>
    <property type="project" value="InterPro"/>
</dbReference>
<dbReference type="InterPro" id="IPR050057">
    <property type="entry name" value="Prokaryotic/Mito_RF"/>
</dbReference>
<dbReference type="EMBL" id="KB095811">
    <property type="protein sequence ID" value="ESO12415.1"/>
    <property type="molecule type" value="Genomic_DNA"/>
</dbReference>
<evidence type="ECO:0000256" key="2">
    <source>
        <dbReference type="ARBA" id="ARBA00022481"/>
    </source>
</evidence>
<organism evidence="7 8">
    <name type="scientific">Helobdella robusta</name>
    <name type="common">Californian leech</name>
    <dbReference type="NCBI Taxonomy" id="6412"/>
    <lineage>
        <taxon>Eukaryota</taxon>
        <taxon>Metazoa</taxon>
        <taxon>Spiralia</taxon>
        <taxon>Lophotrochozoa</taxon>
        <taxon>Annelida</taxon>
        <taxon>Clitellata</taxon>
        <taxon>Hirudinea</taxon>
        <taxon>Rhynchobdellida</taxon>
        <taxon>Glossiphoniidae</taxon>
        <taxon>Helobdella</taxon>
    </lineage>
</organism>
<evidence type="ECO:0000256" key="4">
    <source>
        <dbReference type="SAM" id="Coils"/>
    </source>
</evidence>
<dbReference type="RefSeq" id="XP_009009135.1">
    <property type="nucleotide sequence ID" value="XM_009010887.1"/>
</dbReference>
<keyword evidence="3" id="KW-0648">Protein biosynthesis</keyword>
<dbReference type="KEGG" id="hro:HELRODRAFT_62992"/>
<feature type="coiled-coil region" evidence="4">
    <location>
        <begin position="4"/>
        <end position="31"/>
    </location>
</feature>
<dbReference type="FunFam" id="3.30.160.20:FF:000004">
    <property type="entry name" value="Peptide chain release factor 1"/>
    <property type="match status" value="1"/>
</dbReference>
<accession>T1FX91</accession>
<dbReference type="eggNOG" id="KOG2726">
    <property type="taxonomic scope" value="Eukaryota"/>
</dbReference>
<reference evidence="7" key="3">
    <citation type="submission" date="2015-06" db="UniProtKB">
        <authorList>
            <consortium name="EnsemblMetazoa"/>
        </authorList>
    </citation>
    <scope>IDENTIFICATION</scope>
</reference>
<dbReference type="EnsemblMetazoa" id="HelroT62992">
    <property type="protein sequence ID" value="HelroP62992"/>
    <property type="gene ID" value="HelroG62992"/>
</dbReference>
<dbReference type="Pfam" id="PF03462">
    <property type="entry name" value="PCRF"/>
    <property type="match status" value="1"/>
</dbReference>
<evidence type="ECO:0000259" key="5">
    <source>
        <dbReference type="SMART" id="SM00937"/>
    </source>
</evidence>
<sequence>MLIGEKDEEMLRLLRDEIECLQNEIKSIKEEIVTLLYPEDKPTKEDIILEVNAGVGGQEAMLFTNEMFSMYMKYINYKNWTMKLINVDQSNLGGIRHATVSVSGVNVFKRMMFEAGVHRVQRSPLTDKTGRLHTSTMTVAAFLQPNEIEVVLNPKDLKIETCKSSGKGGQHVNTTDSAVRIIHLPTGISAECQNERSQLLNKETAMKLLRTKIFEKQNESIQNEITDKRKMQVGRANRNEKIRTYNFKDDRISDHRINHNVFGIQTFFEGREKLDALIDILVLASKEQYILTKIKELLKQ</sequence>
<dbReference type="STRING" id="6412.T1FX91"/>
<dbReference type="Gene3D" id="3.30.160.20">
    <property type="match status" value="1"/>
</dbReference>